<protein>
    <submittedName>
        <fullName evidence="2">STAS domain-containing protein</fullName>
    </submittedName>
</protein>
<proteinExistence type="predicted"/>
<sequence length="95" mass="10562">MGGVPLMSILMLPEILDTGYAVPFSERLKKEERDFVFDGSQVGRVGGLCFQLLVSAYRTARMQGSRFEIRNISDAMKENLRLMGGDFLLEAQGDA</sequence>
<dbReference type="InterPro" id="IPR036513">
    <property type="entry name" value="STAS_dom_sf"/>
</dbReference>
<evidence type="ECO:0000313" key="3">
    <source>
        <dbReference type="Proteomes" id="UP000432209"/>
    </source>
</evidence>
<keyword evidence="3" id="KW-1185">Reference proteome</keyword>
<dbReference type="Pfam" id="PF13466">
    <property type="entry name" value="STAS_2"/>
    <property type="match status" value="1"/>
</dbReference>
<dbReference type="SUPFAM" id="SSF52091">
    <property type="entry name" value="SpoIIaa-like"/>
    <property type="match status" value="1"/>
</dbReference>
<dbReference type="Gene3D" id="3.30.750.24">
    <property type="entry name" value="STAS domain"/>
    <property type="match status" value="1"/>
</dbReference>
<organism evidence="2 3">
    <name type="scientific">Gluconobacter aidae</name>
    <dbReference type="NCBI Taxonomy" id="2662454"/>
    <lineage>
        <taxon>Bacteria</taxon>
        <taxon>Pseudomonadati</taxon>
        <taxon>Pseudomonadota</taxon>
        <taxon>Alphaproteobacteria</taxon>
        <taxon>Acetobacterales</taxon>
        <taxon>Acetobacteraceae</taxon>
        <taxon>Gluconobacter</taxon>
    </lineage>
</organism>
<gene>
    <name evidence="2" type="ORF">GFJ39_10765</name>
</gene>
<comment type="caution">
    <text evidence="2">The sequence shown here is derived from an EMBL/GenBank/DDBJ whole genome shotgun (WGS) entry which is preliminary data.</text>
</comment>
<evidence type="ECO:0000313" key="2">
    <source>
        <dbReference type="EMBL" id="MQR99666.1"/>
    </source>
</evidence>
<reference evidence="2 3" key="1">
    <citation type="submission" date="2019-10" db="EMBL/GenBank/DDBJ databases">
        <title>Gluconobacter aidae sp. nov., a novel species of acetic acid bacteria isolated in Thailand.</title>
        <authorList>
            <person name="Yukphan P."/>
            <person name="Charoenyingcharoen P."/>
            <person name="Malimas S."/>
            <person name="Muramatsu Y."/>
            <person name="Nakagawa Y."/>
            <person name="Tanasupawat S."/>
            <person name="Yamada Y."/>
        </authorList>
    </citation>
    <scope>NUCLEOTIDE SEQUENCE [LARGE SCALE GENOMIC DNA]</scope>
    <source>
        <strain evidence="2 3">AC10</strain>
    </source>
</reference>
<name>A0A7X1SR94_9PROT</name>
<dbReference type="Proteomes" id="UP000432209">
    <property type="component" value="Unassembled WGS sequence"/>
</dbReference>
<dbReference type="AlphaFoldDB" id="A0A7X1SR94"/>
<dbReference type="EMBL" id="WIPH01000026">
    <property type="protein sequence ID" value="MQR99666.1"/>
    <property type="molecule type" value="Genomic_DNA"/>
</dbReference>
<dbReference type="InterPro" id="IPR058548">
    <property type="entry name" value="MlaB-like_STAS"/>
</dbReference>
<evidence type="ECO:0000259" key="1">
    <source>
        <dbReference type="Pfam" id="PF13466"/>
    </source>
</evidence>
<accession>A0A7X1SR94</accession>
<feature type="domain" description="MlaB-like STAS" evidence="1">
    <location>
        <begin position="27"/>
        <end position="84"/>
    </location>
</feature>